<evidence type="ECO:0000256" key="1">
    <source>
        <dbReference type="ARBA" id="ARBA00004604"/>
    </source>
</evidence>
<name>A0A6J3JU83_9HYME</name>
<evidence type="ECO:0000256" key="3">
    <source>
        <dbReference type="ARBA" id="ARBA00022574"/>
    </source>
</evidence>
<dbReference type="PROSITE" id="PS50082">
    <property type="entry name" value="WD_REPEATS_2"/>
    <property type="match status" value="1"/>
</dbReference>
<dbReference type="GO" id="GO:0032040">
    <property type="term" value="C:small-subunit processome"/>
    <property type="evidence" value="ECO:0007669"/>
    <property type="project" value="TreeGrafter"/>
</dbReference>
<reference evidence="9" key="1">
    <citation type="submission" date="2025-08" db="UniProtKB">
        <authorList>
            <consortium name="RefSeq"/>
        </authorList>
    </citation>
    <scope>IDENTIFICATION</scope>
    <source>
        <tissue evidence="9">Muscle</tissue>
    </source>
</reference>
<dbReference type="Proteomes" id="UP000504631">
    <property type="component" value="Unplaced"/>
</dbReference>
<dbReference type="AlphaFoldDB" id="A0A6J3JU83"/>
<dbReference type="GO" id="GO:0030686">
    <property type="term" value="C:90S preribosome"/>
    <property type="evidence" value="ECO:0007669"/>
    <property type="project" value="TreeGrafter"/>
</dbReference>
<dbReference type="GO" id="GO:0000462">
    <property type="term" value="P:maturation of SSU-rRNA from tricistronic rRNA transcript (SSU-rRNA, 5.8S rRNA, LSU-rRNA)"/>
    <property type="evidence" value="ECO:0007669"/>
    <property type="project" value="TreeGrafter"/>
</dbReference>
<dbReference type="Gene3D" id="2.130.10.10">
    <property type="entry name" value="YVTN repeat-like/Quinoprotein amine dehydrogenase"/>
    <property type="match status" value="1"/>
</dbReference>
<comment type="subcellular location">
    <subcellularLocation>
        <location evidence="1">Nucleus</location>
        <location evidence="1">Nucleolus</location>
    </subcellularLocation>
</comment>
<dbReference type="InterPro" id="IPR015943">
    <property type="entry name" value="WD40/YVTN_repeat-like_dom_sf"/>
</dbReference>
<dbReference type="InterPro" id="IPR019775">
    <property type="entry name" value="WD40_repeat_CS"/>
</dbReference>
<dbReference type="PANTHER" id="PTHR14085">
    <property type="entry name" value="WD-REPEAT PROTEIN BING4"/>
    <property type="match status" value="1"/>
</dbReference>
<dbReference type="PROSITE" id="PS00678">
    <property type="entry name" value="WD_REPEATS_1"/>
    <property type="match status" value="1"/>
</dbReference>
<keyword evidence="3 6" id="KW-0853">WD repeat</keyword>
<evidence type="ECO:0000256" key="5">
    <source>
        <dbReference type="ARBA" id="ARBA00023242"/>
    </source>
</evidence>
<evidence type="ECO:0000313" key="8">
    <source>
        <dbReference type="Proteomes" id="UP000504631"/>
    </source>
</evidence>
<sequence length="526" mass="59307">MEPIRKKYRGRVPLNKEKLAKHDKGGGIDLRATSTNIKNKVIRQKLKKKENTFNNAVKNTARTELFLTEDYGCLEADPGEVTVQYKQKQIADNVDITSAAKHFTLDLEFGPYCIRYTRNGRHLVLGGRRGHVAALDWVTKSLACEINVMESVYDVSWLHIETMFAVAQKEWVFIYDNQGIEIHCLKKLHRVNKLEFLPYHFLLAAGSNEGYLSWLDVSIGKFVTSFNSKLGKIAVMTQNPANAVLCVGDSKGVVSMWSPNSKDPLAKMLCHTQGISACAIHPYGTYMATSCPNRFIKIWDIRQLAGPVHNYRVRSPIYHLSYSQTGQIAMAMGNVVEVHQLSGDGMKPYLRHRTKSSVTSMQFCPYEDVLGVGTVKNVSSLLVPGSGEPNFDALECNPFQTKTQRREAEVKALLDKIQPELICLEPLAITEVDVSTLKDKVEAEKKLLYLKPKNIDFKPRRTKAKGKGGTAKVIKTKKILKELSRKETIDVLRQADMRPDIKKAGPQKDYGILNRFLPKPNRRTNK</sequence>
<evidence type="ECO:0000313" key="9">
    <source>
        <dbReference type="RefSeq" id="XP_033343769.1"/>
    </source>
</evidence>
<protein>
    <submittedName>
        <fullName evidence="9">WD repeat-containing protein 46</fullName>
    </submittedName>
</protein>
<accession>A0A6J3JU83</accession>
<dbReference type="RefSeq" id="XP_033343769.1">
    <property type="nucleotide sequence ID" value="XM_033487878.1"/>
</dbReference>
<evidence type="ECO:0000259" key="7">
    <source>
        <dbReference type="SMART" id="SM01033"/>
    </source>
</evidence>
<dbReference type="InterPro" id="IPR036322">
    <property type="entry name" value="WD40_repeat_dom_sf"/>
</dbReference>
<dbReference type="PANTHER" id="PTHR14085:SF3">
    <property type="entry name" value="WD REPEAT-CONTAINING PROTEIN 46"/>
    <property type="match status" value="1"/>
</dbReference>
<dbReference type="SUPFAM" id="SSF50978">
    <property type="entry name" value="WD40 repeat-like"/>
    <property type="match status" value="1"/>
</dbReference>
<dbReference type="SMART" id="SM01033">
    <property type="entry name" value="BING4CT"/>
    <property type="match status" value="1"/>
</dbReference>
<keyword evidence="2" id="KW-0698">rRNA processing</keyword>
<dbReference type="InterPro" id="IPR040315">
    <property type="entry name" value="WDR46/Utp7"/>
</dbReference>
<keyword evidence="4" id="KW-0677">Repeat</keyword>
<gene>
    <name evidence="9" type="primary">LOC117230431</name>
</gene>
<evidence type="ECO:0000256" key="6">
    <source>
        <dbReference type="PROSITE-ProRule" id="PRU00221"/>
    </source>
</evidence>
<feature type="domain" description="BING4 C-terminal" evidence="7">
    <location>
        <begin position="348"/>
        <end position="426"/>
    </location>
</feature>
<dbReference type="KEGG" id="bvk:117230431"/>
<keyword evidence="5" id="KW-0539">Nucleus</keyword>
<dbReference type="GeneID" id="117230431"/>
<dbReference type="SMART" id="SM00320">
    <property type="entry name" value="WD40"/>
    <property type="match status" value="4"/>
</dbReference>
<dbReference type="Pfam" id="PF08149">
    <property type="entry name" value="BING4CT"/>
    <property type="match status" value="1"/>
</dbReference>
<dbReference type="Pfam" id="PF00400">
    <property type="entry name" value="WD40"/>
    <property type="match status" value="1"/>
</dbReference>
<evidence type="ECO:0000256" key="4">
    <source>
        <dbReference type="ARBA" id="ARBA00022737"/>
    </source>
</evidence>
<proteinExistence type="predicted"/>
<keyword evidence="8" id="KW-1185">Reference proteome</keyword>
<evidence type="ECO:0000256" key="2">
    <source>
        <dbReference type="ARBA" id="ARBA00022552"/>
    </source>
</evidence>
<organism evidence="8 9">
    <name type="scientific">Bombus vosnesenskii</name>
    <dbReference type="NCBI Taxonomy" id="207650"/>
    <lineage>
        <taxon>Eukaryota</taxon>
        <taxon>Metazoa</taxon>
        <taxon>Ecdysozoa</taxon>
        <taxon>Arthropoda</taxon>
        <taxon>Hexapoda</taxon>
        <taxon>Insecta</taxon>
        <taxon>Pterygota</taxon>
        <taxon>Neoptera</taxon>
        <taxon>Endopterygota</taxon>
        <taxon>Hymenoptera</taxon>
        <taxon>Apocrita</taxon>
        <taxon>Aculeata</taxon>
        <taxon>Apoidea</taxon>
        <taxon>Anthophila</taxon>
        <taxon>Apidae</taxon>
        <taxon>Bombus</taxon>
        <taxon>Pyrobombus</taxon>
    </lineage>
</organism>
<dbReference type="InterPro" id="IPR012952">
    <property type="entry name" value="BING4_C_dom"/>
</dbReference>
<dbReference type="InterPro" id="IPR001680">
    <property type="entry name" value="WD40_rpt"/>
</dbReference>
<feature type="repeat" description="WD" evidence="6">
    <location>
        <begin position="268"/>
        <end position="302"/>
    </location>
</feature>
<dbReference type="FunFam" id="2.130.10.10:FF:000378">
    <property type="entry name" value="U3 small nucleolar RNA-associated protein 7"/>
    <property type="match status" value="1"/>
</dbReference>